<evidence type="ECO:0000313" key="3">
    <source>
        <dbReference type="Proteomes" id="UP001500689"/>
    </source>
</evidence>
<keyword evidence="3" id="KW-1185">Reference proteome</keyword>
<dbReference type="EMBL" id="BAAAZN010000013">
    <property type="protein sequence ID" value="GAA3565858.1"/>
    <property type="molecule type" value="Genomic_DNA"/>
</dbReference>
<evidence type="ECO:0000256" key="1">
    <source>
        <dbReference type="SAM" id="MobiDB-lite"/>
    </source>
</evidence>
<accession>A0ABP6XEB0</accession>
<proteinExistence type="predicted"/>
<name>A0ABP6XEB0_9PSEU</name>
<reference evidence="3" key="1">
    <citation type="journal article" date="2019" name="Int. J. Syst. Evol. Microbiol.">
        <title>The Global Catalogue of Microorganisms (GCM) 10K type strain sequencing project: providing services to taxonomists for standard genome sequencing and annotation.</title>
        <authorList>
            <consortium name="The Broad Institute Genomics Platform"/>
            <consortium name="The Broad Institute Genome Sequencing Center for Infectious Disease"/>
            <person name="Wu L."/>
            <person name="Ma J."/>
        </authorList>
    </citation>
    <scope>NUCLEOTIDE SEQUENCE [LARGE SCALE GENOMIC DNA]</scope>
    <source>
        <strain evidence="3">JCM 16898</strain>
    </source>
</reference>
<gene>
    <name evidence="2" type="ORF">GCM10022222_57080</name>
</gene>
<dbReference type="Pfam" id="PF13481">
    <property type="entry name" value="AAA_25"/>
    <property type="match status" value="1"/>
</dbReference>
<dbReference type="Gene3D" id="3.40.50.300">
    <property type="entry name" value="P-loop containing nucleotide triphosphate hydrolases"/>
    <property type="match status" value="1"/>
</dbReference>
<comment type="caution">
    <text evidence="2">The sequence shown here is derived from an EMBL/GenBank/DDBJ whole genome shotgun (WGS) entry which is preliminary data.</text>
</comment>
<protein>
    <recommendedName>
        <fullName evidence="4">AAA domain-containing protein</fullName>
    </recommendedName>
</protein>
<dbReference type="SUPFAM" id="SSF52540">
    <property type="entry name" value="P-loop containing nucleoside triphosphate hydrolases"/>
    <property type="match status" value="1"/>
</dbReference>
<sequence>MNPTERTRPAADDRAGTCDAIDTDESSITVDDTEVDAVVRQPEQTYDPRELATVIEKKLTRRGLDPVGYDDGTWIAKCPVHRDDAEFEWAIDAYGVYLGRCTRECLPGELIDVLGLDRGPAFPFVTPEKRAALRHARHDEAVELARRAASGEPGRFGDDTATIMKKLRVALKDGGLWFGRSPQRWKCPSCGDTEHGGMRVTQKQRRVLAHCYHCGDELAGLARLGITPADLCVPGLRRDYDGSSLLFEYEDAEGAKHSKHGIFGTFVESSGTADNPTESSPAVVRTLADVEPETVTWLWGPNRLPAGKLIILDGDPSQGKSTLAVTLAAHLSTGTTWPDGQPCPLGDVVLMSAEDGLGDTVVPRLLAAGGDRSRVHALTSMSTVDEDGNRYERPVTLADMGTIHETVKRYRARLLIVDVLMAYMPGTVDSHRDQDVRTVLARLAAIADETGCAVLLLRHLNKASGGNVVYRGGGSIGIIGAARAGYVVAPDPDDETRRVLACTKNNLAQMPSSLTYRLESTPDSHVAKVVWYGESAHQASELLTTTTEEASEQSDAVAFIDKYLVDCGGKSPAKDVLTQGEKGGFTRSTMYRAAKTLGVRKEKDGMRGRWWWTHPADAPAEDSTDSPSAPEDSTKVPKIPRSKGLAPSEPSRGAA</sequence>
<dbReference type="RefSeq" id="WP_344865252.1">
    <property type="nucleotide sequence ID" value="NZ_BAAAZN010000013.1"/>
</dbReference>
<feature type="region of interest" description="Disordered" evidence="1">
    <location>
        <begin position="1"/>
        <end position="21"/>
    </location>
</feature>
<evidence type="ECO:0008006" key="4">
    <source>
        <dbReference type="Google" id="ProtNLM"/>
    </source>
</evidence>
<feature type="compositionally biased region" description="Basic and acidic residues" evidence="1">
    <location>
        <begin position="1"/>
        <end position="16"/>
    </location>
</feature>
<dbReference type="InterPro" id="IPR027417">
    <property type="entry name" value="P-loop_NTPase"/>
</dbReference>
<dbReference type="Proteomes" id="UP001500689">
    <property type="component" value="Unassembled WGS sequence"/>
</dbReference>
<feature type="region of interest" description="Disordered" evidence="1">
    <location>
        <begin position="612"/>
        <end position="655"/>
    </location>
</feature>
<organism evidence="2 3">
    <name type="scientific">Amycolatopsis ultiminotia</name>
    <dbReference type="NCBI Taxonomy" id="543629"/>
    <lineage>
        <taxon>Bacteria</taxon>
        <taxon>Bacillati</taxon>
        <taxon>Actinomycetota</taxon>
        <taxon>Actinomycetes</taxon>
        <taxon>Pseudonocardiales</taxon>
        <taxon>Pseudonocardiaceae</taxon>
        <taxon>Amycolatopsis</taxon>
    </lineage>
</organism>
<evidence type="ECO:0000313" key="2">
    <source>
        <dbReference type="EMBL" id="GAA3565858.1"/>
    </source>
</evidence>